<dbReference type="Proteomes" id="UP000238479">
    <property type="component" value="Chromosome 3"/>
</dbReference>
<dbReference type="Pfam" id="PF07795">
    <property type="entry name" value="DUF1635"/>
    <property type="match status" value="1"/>
</dbReference>
<keyword evidence="3" id="KW-1185">Reference proteome</keyword>
<evidence type="ECO:0000313" key="2">
    <source>
        <dbReference type="EMBL" id="PRQ43355.1"/>
    </source>
</evidence>
<organism evidence="2 3">
    <name type="scientific">Rosa chinensis</name>
    <name type="common">China rose</name>
    <dbReference type="NCBI Taxonomy" id="74649"/>
    <lineage>
        <taxon>Eukaryota</taxon>
        <taxon>Viridiplantae</taxon>
        <taxon>Streptophyta</taxon>
        <taxon>Embryophyta</taxon>
        <taxon>Tracheophyta</taxon>
        <taxon>Spermatophyta</taxon>
        <taxon>Magnoliopsida</taxon>
        <taxon>eudicotyledons</taxon>
        <taxon>Gunneridae</taxon>
        <taxon>Pentapetalae</taxon>
        <taxon>rosids</taxon>
        <taxon>fabids</taxon>
        <taxon>Rosales</taxon>
        <taxon>Rosaceae</taxon>
        <taxon>Rosoideae</taxon>
        <taxon>Rosoideae incertae sedis</taxon>
        <taxon>Rosa</taxon>
    </lineage>
</organism>
<sequence>MMFILFDLKELSLFELLTIDELKYKLLSINYELESAQIRAKQEVSKNEEITKQLFHLLKVACRERDEANDQLQKLLKMFLPIPAENETSPLFSEVNNENYPSLQKASNFSTVKESDVISKTSSYPTKYNFAADSSNLGFSNNAAVQGCDESVQVATMSSSNSKIIDRADVLIDNIVRVRSLPKKGRLFQAVMENEPLLQTLLVAPLPKWKNPPPLPPLKSSSNLIYGCDFGSQEQIEAVKPIRAVQGSSSLGFSHIPSSSVLDFEHGSASVKTRVGNSSSDLMQSQIGTCKRRKRRF</sequence>
<dbReference type="PANTHER" id="PTHR33431:SF12">
    <property type="entry name" value="HIGH MOBILITY GROUP BOX PROTEIN, PUTATIVE (DUF1635)-RELATED"/>
    <property type="match status" value="1"/>
</dbReference>
<accession>A0A2P6RAA9</accession>
<proteinExistence type="predicted"/>
<evidence type="ECO:0000313" key="3">
    <source>
        <dbReference type="Proteomes" id="UP000238479"/>
    </source>
</evidence>
<feature type="coiled-coil region" evidence="1">
    <location>
        <begin position="33"/>
        <end position="78"/>
    </location>
</feature>
<dbReference type="AlphaFoldDB" id="A0A2P6RAA9"/>
<gene>
    <name evidence="2" type="ORF">RchiOBHm_Chr3g0467601</name>
</gene>
<dbReference type="OMA" id="CKNHELE"/>
<name>A0A2P6RAA9_ROSCH</name>
<dbReference type="PANTHER" id="PTHR33431">
    <property type="entry name" value="ENABLED-LIKE PROTEIN (DUF1635)"/>
    <property type="match status" value="1"/>
</dbReference>
<reference evidence="2 3" key="1">
    <citation type="journal article" date="2018" name="Nat. Genet.">
        <title>The Rosa genome provides new insights in the design of modern roses.</title>
        <authorList>
            <person name="Bendahmane M."/>
        </authorList>
    </citation>
    <scope>NUCLEOTIDE SEQUENCE [LARGE SCALE GENOMIC DNA]</scope>
    <source>
        <strain evidence="3">cv. Old Blush</strain>
    </source>
</reference>
<keyword evidence="1" id="KW-0175">Coiled coil</keyword>
<protein>
    <submittedName>
        <fullName evidence="2">Uncharacterized protein</fullName>
    </submittedName>
</protein>
<dbReference type="STRING" id="74649.A0A2P6RAA9"/>
<dbReference type="Gramene" id="PRQ43355">
    <property type="protein sequence ID" value="PRQ43355"/>
    <property type="gene ID" value="RchiOBHm_Chr3g0467601"/>
</dbReference>
<dbReference type="InterPro" id="IPR012862">
    <property type="entry name" value="DUF1635"/>
</dbReference>
<comment type="caution">
    <text evidence="2">The sequence shown here is derived from an EMBL/GenBank/DDBJ whole genome shotgun (WGS) entry which is preliminary data.</text>
</comment>
<evidence type="ECO:0000256" key="1">
    <source>
        <dbReference type="SAM" id="Coils"/>
    </source>
</evidence>
<dbReference type="EMBL" id="PDCK01000041">
    <property type="protein sequence ID" value="PRQ43355.1"/>
    <property type="molecule type" value="Genomic_DNA"/>
</dbReference>